<dbReference type="SUPFAM" id="SSF52540">
    <property type="entry name" value="P-loop containing nucleoside triphosphate hydrolases"/>
    <property type="match status" value="1"/>
</dbReference>
<dbReference type="EMBL" id="JABXIY010000029">
    <property type="protein sequence ID" value="NVK97620.1"/>
    <property type="molecule type" value="Genomic_DNA"/>
</dbReference>
<comment type="caution">
    <text evidence="1">The sequence shown here is derived from an EMBL/GenBank/DDBJ whole genome shotgun (WGS) entry which is preliminary data.</text>
</comment>
<dbReference type="Gene3D" id="3.40.50.300">
    <property type="entry name" value="P-loop containing nucleotide triphosphate hydrolases"/>
    <property type="match status" value="1"/>
</dbReference>
<dbReference type="InterPro" id="IPR017026">
    <property type="entry name" value="ImuA"/>
</dbReference>
<proteinExistence type="predicted"/>
<name>A0A850LIL6_9RHOB</name>
<dbReference type="AlphaFoldDB" id="A0A850LIL6"/>
<reference evidence="1 2" key="1">
    <citation type="journal article" date="2020" name="Proc. Natl. Acad. Sci. U.S.A.">
        <title>Ecological drivers of bacterial community assembly in synthetic phycospheres.</title>
        <authorList>
            <person name="Fu H."/>
            <person name="Uchimiya M."/>
            <person name="Gore J."/>
            <person name="Moran M.A."/>
        </authorList>
    </citation>
    <scope>NUCLEOTIDE SEQUENCE [LARGE SCALE GENOMIC DNA]</scope>
    <source>
        <strain evidence="1">HF-Din03</strain>
    </source>
</reference>
<accession>A0A850LIL6</accession>
<evidence type="ECO:0008006" key="3">
    <source>
        <dbReference type="Google" id="ProtNLM"/>
    </source>
</evidence>
<evidence type="ECO:0000313" key="2">
    <source>
        <dbReference type="Proteomes" id="UP000565723"/>
    </source>
</evidence>
<evidence type="ECO:0000313" key="1">
    <source>
        <dbReference type="EMBL" id="NVK97620.1"/>
    </source>
</evidence>
<dbReference type="RefSeq" id="WP_011046423.1">
    <property type="nucleotide sequence ID" value="NZ_CP076685.1"/>
</dbReference>
<dbReference type="InterPro" id="IPR027417">
    <property type="entry name" value="P-loop_NTPase"/>
</dbReference>
<dbReference type="PIRSF" id="PIRSF034285">
    <property type="entry name" value="UCP034285"/>
    <property type="match status" value="1"/>
</dbReference>
<sequence>MSSLNASFPLRPGRVHEACGPLAVAMAAVAAAQVSGLLWLRESWRPELINPLGLADYFDPARLLLAQTRDQTDTLAVAEESLRDGALPLVVIELSAPLSLTAGRRLQLAAKDGKTTGLCLIPEGMGSNAAETRWHCAPVFDPSDSTLMRWEIIKNKSGTLGAWHVRWNRASRRLDLVSPAGKRPGPAGAPG</sequence>
<organism evidence="1 2">
    <name type="scientific">Ruegeria pomeroyi</name>
    <dbReference type="NCBI Taxonomy" id="89184"/>
    <lineage>
        <taxon>Bacteria</taxon>
        <taxon>Pseudomonadati</taxon>
        <taxon>Pseudomonadota</taxon>
        <taxon>Alphaproteobacteria</taxon>
        <taxon>Rhodobacterales</taxon>
        <taxon>Roseobacteraceae</taxon>
        <taxon>Ruegeria</taxon>
    </lineage>
</organism>
<dbReference type="Proteomes" id="UP000565723">
    <property type="component" value="Unassembled WGS sequence"/>
</dbReference>
<dbReference type="OMA" id="IPEGMGS"/>
<protein>
    <recommendedName>
        <fullName evidence="3">Protein ImuA</fullName>
    </recommendedName>
</protein>
<gene>
    <name evidence="1" type="ORF">HW564_11870</name>
</gene>